<comment type="similarity">
    <text evidence="3 6">Belongs to the MoeA family.</text>
</comment>
<dbReference type="UniPathway" id="UPA00344"/>
<sequence>MREKNDKQLRDFSEVYDLTIARAAELADGYVSTEEVEPGLCRGRVLAMDICTDRELPPFDRVAMDGYACRRGDLPGTLRLIGDSAAGSRDRLKVEPKTCVKVMTGTVLPEGADMVAMVEYSSEHTDGSTTYITLEDARIIDGSSNFSPQGEDVKAGSLVLSAGTVLSSKHIALLASVGYARPLVRRLPRVGLLASGNEVIEPEENPDPFQVRNANASQAMAQLGELGIRPRYYGIVPDDVGQLSSVLKHAAMENDLILMSGGVSMGEYDFAPDAITENGFTILYDRIAVKPGRPSTFAVSERADLFGLPGNPVASFVITELLVKPYLYRLMGAHFQPFMARCPLAEAFLRRDAEREEWFPVTIGNDGSARPIAYHGSGHFQALPAADGFMKIDRGISEMKKGKMVVVRSI</sequence>
<feature type="domain" description="MoaB/Mog" evidence="7">
    <location>
        <begin position="191"/>
        <end position="329"/>
    </location>
</feature>
<dbReference type="AlphaFoldDB" id="E1R5Y9"/>
<comment type="pathway">
    <text evidence="2 6">Cofactor biosynthesis; molybdopterin biosynthesis.</text>
</comment>
<dbReference type="EMBL" id="CP002116">
    <property type="protein sequence ID" value="ADK80754.1"/>
    <property type="molecule type" value="Genomic_DNA"/>
</dbReference>
<accession>E1R5Y9</accession>
<dbReference type="PANTHER" id="PTHR10192">
    <property type="entry name" value="MOLYBDOPTERIN BIOSYNTHESIS PROTEIN"/>
    <property type="match status" value="1"/>
</dbReference>
<dbReference type="eggNOG" id="COG0303">
    <property type="taxonomic scope" value="Bacteria"/>
</dbReference>
<keyword evidence="6" id="KW-0460">Magnesium</keyword>
<evidence type="ECO:0000313" key="8">
    <source>
        <dbReference type="EMBL" id="ADK80754.1"/>
    </source>
</evidence>
<keyword evidence="4 6" id="KW-0501">Molybdenum cofactor biosynthesis</keyword>
<comment type="catalytic activity">
    <reaction evidence="5">
        <text>adenylyl-molybdopterin + molybdate = Mo-molybdopterin + AMP + H(+)</text>
        <dbReference type="Rhea" id="RHEA:35047"/>
        <dbReference type="ChEBI" id="CHEBI:15378"/>
        <dbReference type="ChEBI" id="CHEBI:36264"/>
        <dbReference type="ChEBI" id="CHEBI:62727"/>
        <dbReference type="ChEBI" id="CHEBI:71302"/>
        <dbReference type="ChEBI" id="CHEBI:456215"/>
        <dbReference type="EC" id="2.10.1.1"/>
    </reaction>
</comment>
<protein>
    <recommendedName>
        <fullName evidence="6">Molybdopterin molybdenumtransferase</fullName>
        <ecNumber evidence="6">2.10.1.1</ecNumber>
    </recommendedName>
</protein>
<dbReference type="SUPFAM" id="SSF63867">
    <property type="entry name" value="MoeA C-terminal domain-like"/>
    <property type="match status" value="1"/>
</dbReference>
<dbReference type="Gene3D" id="3.90.105.10">
    <property type="entry name" value="Molybdopterin biosynthesis moea protein, domain 2"/>
    <property type="match status" value="1"/>
</dbReference>
<dbReference type="InterPro" id="IPR005111">
    <property type="entry name" value="MoeA_C_domain_IV"/>
</dbReference>
<dbReference type="SUPFAM" id="SSF63882">
    <property type="entry name" value="MoeA N-terminal region -like"/>
    <property type="match status" value="1"/>
</dbReference>
<dbReference type="InterPro" id="IPR036688">
    <property type="entry name" value="MoeA_C_domain_IV_sf"/>
</dbReference>
<dbReference type="InterPro" id="IPR036135">
    <property type="entry name" value="MoeA_linker/N_sf"/>
</dbReference>
<dbReference type="EC" id="2.10.1.1" evidence="6"/>
<dbReference type="OrthoDB" id="9804758at2"/>
<keyword evidence="6" id="KW-0500">Molybdenum</keyword>
<dbReference type="GO" id="GO:0006777">
    <property type="term" value="P:Mo-molybdopterin cofactor biosynthetic process"/>
    <property type="evidence" value="ECO:0007669"/>
    <property type="project" value="UniProtKB-UniRule"/>
</dbReference>
<dbReference type="PROSITE" id="PS01079">
    <property type="entry name" value="MOCF_BIOSYNTHESIS_2"/>
    <property type="match status" value="1"/>
</dbReference>
<dbReference type="InterPro" id="IPR005110">
    <property type="entry name" value="MoeA_linker/N"/>
</dbReference>
<dbReference type="InterPro" id="IPR036425">
    <property type="entry name" value="MoaB/Mog-like_dom_sf"/>
</dbReference>
<dbReference type="SUPFAM" id="SSF53218">
    <property type="entry name" value="Molybdenum cofactor biosynthesis proteins"/>
    <property type="match status" value="1"/>
</dbReference>
<dbReference type="NCBIfam" id="TIGR00177">
    <property type="entry name" value="molyb_syn"/>
    <property type="match status" value="1"/>
</dbReference>
<dbReference type="STRING" id="573413.Spirs_1627"/>
<dbReference type="RefSeq" id="WP_013254218.1">
    <property type="nucleotide sequence ID" value="NC_014364.1"/>
</dbReference>
<dbReference type="HOGENOM" id="CLU_010186_7_1_12"/>
<keyword evidence="6" id="KW-0479">Metal-binding</keyword>
<evidence type="ECO:0000256" key="6">
    <source>
        <dbReference type="RuleBase" id="RU365090"/>
    </source>
</evidence>
<evidence type="ECO:0000256" key="2">
    <source>
        <dbReference type="ARBA" id="ARBA00005046"/>
    </source>
</evidence>
<dbReference type="PANTHER" id="PTHR10192:SF5">
    <property type="entry name" value="GEPHYRIN"/>
    <property type="match status" value="1"/>
</dbReference>
<reference evidence="8 9" key="1">
    <citation type="journal article" date="2010" name="Stand. Genomic Sci.">
        <title>Complete genome sequence of Spirochaeta smaragdinae type strain (SEBR 4228).</title>
        <authorList>
            <person name="Mavromatis K."/>
            <person name="Yasawong M."/>
            <person name="Chertkov O."/>
            <person name="Lapidus A."/>
            <person name="Lucas S."/>
            <person name="Nolan M."/>
            <person name="Del Rio T.G."/>
            <person name="Tice H."/>
            <person name="Cheng J.F."/>
            <person name="Pitluck S."/>
            <person name="Liolios K."/>
            <person name="Ivanova N."/>
            <person name="Tapia R."/>
            <person name="Han C."/>
            <person name="Bruce D."/>
            <person name="Goodwin L."/>
            <person name="Pati A."/>
            <person name="Chen A."/>
            <person name="Palaniappan K."/>
            <person name="Land M."/>
            <person name="Hauser L."/>
            <person name="Chang Y.J."/>
            <person name="Jeffries C.D."/>
            <person name="Detter J.C."/>
            <person name="Rohde M."/>
            <person name="Brambilla E."/>
            <person name="Spring S."/>
            <person name="Goker M."/>
            <person name="Sikorski J."/>
            <person name="Woyke T."/>
            <person name="Bristow J."/>
            <person name="Eisen J.A."/>
            <person name="Markowitz V."/>
            <person name="Hugenholtz P."/>
            <person name="Klenk H.P."/>
            <person name="Kyrpides N.C."/>
        </authorList>
    </citation>
    <scope>NUCLEOTIDE SEQUENCE [LARGE SCALE GENOMIC DNA]</scope>
    <source>
        <strain evidence="9">DSM 11293 / JCM 15392 / SEBR 4228</strain>
    </source>
</reference>
<dbReference type="InterPro" id="IPR008284">
    <property type="entry name" value="MoCF_biosynth_CS"/>
</dbReference>
<dbReference type="CDD" id="cd00887">
    <property type="entry name" value="MoeA"/>
    <property type="match status" value="1"/>
</dbReference>
<dbReference type="GO" id="GO:0005829">
    <property type="term" value="C:cytosol"/>
    <property type="evidence" value="ECO:0007669"/>
    <property type="project" value="TreeGrafter"/>
</dbReference>
<dbReference type="Proteomes" id="UP000002318">
    <property type="component" value="Chromosome"/>
</dbReference>
<organism evidence="8 9">
    <name type="scientific">Sediminispirochaeta smaragdinae (strain DSM 11293 / JCM 15392 / SEBR 4228)</name>
    <name type="common">Spirochaeta smaragdinae</name>
    <dbReference type="NCBI Taxonomy" id="573413"/>
    <lineage>
        <taxon>Bacteria</taxon>
        <taxon>Pseudomonadati</taxon>
        <taxon>Spirochaetota</taxon>
        <taxon>Spirochaetia</taxon>
        <taxon>Spirochaetales</taxon>
        <taxon>Spirochaetaceae</taxon>
        <taxon>Sediminispirochaeta</taxon>
    </lineage>
</organism>
<evidence type="ECO:0000259" key="7">
    <source>
        <dbReference type="SMART" id="SM00852"/>
    </source>
</evidence>
<keyword evidence="9" id="KW-1185">Reference proteome</keyword>
<dbReference type="Pfam" id="PF03453">
    <property type="entry name" value="MoeA_N"/>
    <property type="match status" value="1"/>
</dbReference>
<evidence type="ECO:0000313" key="9">
    <source>
        <dbReference type="Proteomes" id="UP000002318"/>
    </source>
</evidence>
<name>E1R5Y9_SEDSS</name>
<dbReference type="Pfam" id="PF03454">
    <property type="entry name" value="MoeA_C"/>
    <property type="match status" value="1"/>
</dbReference>
<dbReference type="SMART" id="SM00852">
    <property type="entry name" value="MoCF_biosynth"/>
    <property type="match status" value="1"/>
</dbReference>
<dbReference type="Gene3D" id="2.170.190.11">
    <property type="entry name" value="Molybdopterin biosynthesis moea protein, domain 3"/>
    <property type="match status" value="1"/>
</dbReference>
<gene>
    <name evidence="8" type="ordered locus">Spirs_1627</name>
</gene>
<dbReference type="InterPro" id="IPR038987">
    <property type="entry name" value="MoeA-like"/>
</dbReference>
<comment type="cofactor">
    <cofactor evidence="6">
        <name>Mg(2+)</name>
        <dbReference type="ChEBI" id="CHEBI:18420"/>
    </cofactor>
</comment>
<evidence type="ECO:0000256" key="3">
    <source>
        <dbReference type="ARBA" id="ARBA00010763"/>
    </source>
</evidence>
<comment type="function">
    <text evidence="1 6">Catalyzes the insertion of molybdate into adenylated molybdopterin with the concomitant release of AMP.</text>
</comment>
<dbReference type="Gene3D" id="3.40.980.10">
    <property type="entry name" value="MoaB/Mog-like domain"/>
    <property type="match status" value="1"/>
</dbReference>
<dbReference type="Pfam" id="PF00994">
    <property type="entry name" value="MoCF_biosynth"/>
    <property type="match status" value="1"/>
</dbReference>
<dbReference type="InterPro" id="IPR001453">
    <property type="entry name" value="MoaB/Mog_dom"/>
</dbReference>
<evidence type="ECO:0000256" key="5">
    <source>
        <dbReference type="ARBA" id="ARBA00047317"/>
    </source>
</evidence>
<dbReference type="Gene3D" id="2.40.340.10">
    <property type="entry name" value="MoeA, C-terminal, domain IV"/>
    <property type="match status" value="1"/>
</dbReference>
<dbReference type="GO" id="GO:0061599">
    <property type="term" value="F:molybdopterin molybdotransferase activity"/>
    <property type="evidence" value="ECO:0007669"/>
    <property type="project" value="UniProtKB-UniRule"/>
</dbReference>
<dbReference type="KEGG" id="ssm:Spirs_1627"/>
<evidence type="ECO:0000256" key="4">
    <source>
        <dbReference type="ARBA" id="ARBA00023150"/>
    </source>
</evidence>
<dbReference type="GO" id="GO:0046872">
    <property type="term" value="F:metal ion binding"/>
    <property type="evidence" value="ECO:0007669"/>
    <property type="project" value="UniProtKB-UniRule"/>
</dbReference>
<keyword evidence="6" id="KW-0808">Transferase</keyword>
<proteinExistence type="inferred from homology"/>
<evidence type="ECO:0000256" key="1">
    <source>
        <dbReference type="ARBA" id="ARBA00002901"/>
    </source>
</evidence>